<dbReference type="OrthoDB" id="1122378at2"/>
<sequence>MGLNKLLSTLYYIGMVTLLAGIILHIAESSTGMYLYALGLLPVLGIRVYNLMIGRLENRRKHGILVISAIMLTLAGAAMFTGRSYWVLFLAISAVLDLYISFRRF</sequence>
<feature type="transmembrane region" description="Helical" evidence="1">
    <location>
        <begin position="9"/>
        <end position="27"/>
    </location>
</feature>
<keyword evidence="3" id="KW-1185">Reference proteome</keyword>
<keyword evidence="1" id="KW-1133">Transmembrane helix</keyword>
<evidence type="ECO:0000256" key="1">
    <source>
        <dbReference type="SAM" id="Phobius"/>
    </source>
</evidence>
<dbReference type="Proteomes" id="UP000295221">
    <property type="component" value="Unassembled WGS sequence"/>
</dbReference>
<comment type="caution">
    <text evidence="2">The sequence shown here is derived from an EMBL/GenBank/DDBJ whole genome shotgun (WGS) entry which is preliminary data.</text>
</comment>
<keyword evidence="1" id="KW-0472">Membrane</keyword>
<evidence type="ECO:0000313" key="3">
    <source>
        <dbReference type="Proteomes" id="UP000295221"/>
    </source>
</evidence>
<dbReference type="AlphaFoldDB" id="A0A4R2GLL0"/>
<gene>
    <name evidence="2" type="ORF">EV194_10230</name>
</gene>
<name>A0A4R2GLL0_9BACT</name>
<reference evidence="2 3" key="1">
    <citation type="submission" date="2019-03" db="EMBL/GenBank/DDBJ databases">
        <title>Genomic Encyclopedia of Type Strains, Phase IV (KMG-IV): sequencing the most valuable type-strain genomes for metagenomic binning, comparative biology and taxonomic classification.</title>
        <authorList>
            <person name="Goeker M."/>
        </authorList>
    </citation>
    <scope>NUCLEOTIDE SEQUENCE [LARGE SCALE GENOMIC DNA]</scope>
    <source>
        <strain evidence="2 3">DSM 24179</strain>
    </source>
</reference>
<proteinExistence type="predicted"/>
<dbReference type="EMBL" id="SLWK01000002">
    <property type="protein sequence ID" value="TCO09610.1"/>
    <property type="molecule type" value="Genomic_DNA"/>
</dbReference>
<feature type="transmembrane region" description="Helical" evidence="1">
    <location>
        <begin position="85"/>
        <end position="102"/>
    </location>
</feature>
<protein>
    <submittedName>
        <fullName evidence="2">Uncharacterized protein</fullName>
    </submittedName>
</protein>
<keyword evidence="1" id="KW-0812">Transmembrane</keyword>
<feature type="transmembrane region" description="Helical" evidence="1">
    <location>
        <begin position="62"/>
        <end position="79"/>
    </location>
</feature>
<organism evidence="2 3">
    <name type="scientific">Natronoflexus pectinivorans</name>
    <dbReference type="NCBI Taxonomy" id="682526"/>
    <lineage>
        <taxon>Bacteria</taxon>
        <taxon>Pseudomonadati</taxon>
        <taxon>Bacteroidota</taxon>
        <taxon>Bacteroidia</taxon>
        <taxon>Marinilabiliales</taxon>
        <taxon>Marinilabiliaceae</taxon>
        <taxon>Natronoflexus</taxon>
    </lineage>
</organism>
<evidence type="ECO:0000313" key="2">
    <source>
        <dbReference type="EMBL" id="TCO09610.1"/>
    </source>
</evidence>
<dbReference type="RefSeq" id="WP_132432285.1">
    <property type="nucleotide sequence ID" value="NZ_SLWK01000002.1"/>
</dbReference>
<feature type="transmembrane region" description="Helical" evidence="1">
    <location>
        <begin position="33"/>
        <end position="50"/>
    </location>
</feature>
<accession>A0A4R2GLL0</accession>